<dbReference type="EMBL" id="OIVN01001813">
    <property type="protein sequence ID" value="SPC97944.1"/>
    <property type="molecule type" value="Genomic_DNA"/>
</dbReference>
<dbReference type="InterPro" id="IPR036397">
    <property type="entry name" value="RNaseH_sf"/>
</dbReference>
<feature type="domain" description="Integrase catalytic" evidence="2">
    <location>
        <begin position="1296"/>
        <end position="1416"/>
    </location>
</feature>
<dbReference type="InterPro" id="IPR041588">
    <property type="entry name" value="Integrase_H2C2"/>
</dbReference>
<evidence type="ECO:0000259" key="2">
    <source>
        <dbReference type="PROSITE" id="PS50994"/>
    </source>
</evidence>
<dbReference type="Gene3D" id="1.10.340.70">
    <property type="match status" value="1"/>
</dbReference>
<feature type="compositionally biased region" description="Polar residues" evidence="1">
    <location>
        <begin position="251"/>
        <end position="264"/>
    </location>
</feature>
<dbReference type="GO" id="GO:0003676">
    <property type="term" value="F:nucleic acid binding"/>
    <property type="evidence" value="ECO:0007669"/>
    <property type="project" value="InterPro"/>
</dbReference>
<feature type="region of interest" description="Disordered" evidence="1">
    <location>
        <begin position="590"/>
        <end position="622"/>
    </location>
</feature>
<dbReference type="SUPFAM" id="SSF53098">
    <property type="entry name" value="Ribonuclease H-like"/>
    <property type="match status" value="2"/>
</dbReference>
<dbReference type="PANTHER" id="PTHR37984:SF5">
    <property type="entry name" value="PROTEIN NYNRIN-LIKE"/>
    <property type="match status" value="1"/>
</dbReference>
<feature type="region of interest" description="Disordered" evidence="1">
    <location>
        <begin position="239"/>
        <end position="268"/>
    </location>
</feature>
<dbReference type="InterPro" id="IPR043128">
    <property type="entry name" value="Rev_trsase/Diguanyl_cyclase"/>
</dbReference>
<feature type="compositionally biased region" description="Basic and acidic residues" evidence="1">
    <location>
        <begin position="98"/>
        <end position="123"/>
    </location>
</feature>
<feature type="compositionally biased region" description="Basic and acidic residues" evidence="1">
    <location>
        <begin position="241"/>
        <end position="250"/>
    </location>
</feature>
<dbReference type="Pfam" id="PF00665">
    <property type="entry name" value="rve"/>
    <property type="match status" value="1"/>
</dbReference>
<dbReference type="SUPFAM" id="SSF56672">
    <property type="entry name" value="DNA/RNA polymerases"/>
    <property type="match status" value="1"/>
</dbReference>
<dbReference type="Pfam" id="PF00078">
    <property type="entry name" value="RVT_1"/>
    <property type="match status" value="1"/>
</dbReference>
<protein>
    <recommendedName>
        <fullName evidence="2">Integrase catalytic domain-containing protein</fullName>
    </recommendedName>
</protein>
<evidence type="ECO:0000313" key="3">
    <source>
        <dbReference type="EMBL" id="SPC97944.1"/>
    </source>
</evidence>
<reference evidence="3" key="1">
    <citation type="submission" date="2018-02" db="EMBL/GenBank/DDBJ databases">
        <authorList>
            <person name="Cohen D.B."/>
            <person name="Kent A.D."/>
        </authorList>
    </citation>
    <scope>NUCLEOTIDE SEQUENCE</scope>
</reference>
<dbReference type="PANTHER" id="PTHR37984">
    <property type="entry name" value="PROTEIN CBG26694"/>
    <property type="match status" value="1"/>
</dbReference>
<organism evidence="3">
    <name type="scientific">Fagus sylvatica</name>
    <name type="common">Beechnut</name>
    <dbReference type="NCBI Taxonomy" id="28930"/>
    <lineage>
        <taxon>Eukaryota</taxon>
        <taxon>Viridiplantae</taxon>
        <taxon>Streptophyta</taxon>
        <taxon>Embryophyta</taxon>
        <taxon>Tracheophyta</taxon>
        <taxon>Spermatophyta</taxon>
        <taxon>Magnoliopsida</taxon>
        <taxon>eudicotyledons</taxon>
        <taxon>Gunneridae</taxon>
        <taxon>Pentapetalae</taxon>
        <taxon>rosids</taxon>
        <taxon>fabids</taxon>
        <taxon>Fagales</taxon>
        <taxon>Fagaceae</taxon>
        <taxon>Fagus</taxon>
    </lineage>
</organism>
<sequence>MPPKKSTRQNSVANSHVEVESQGHSHAMGETHAQGGGQTLGGENPLGGGQALGGGQVLGGGEIPVGGPQQMALMFEMIKGMQQNQVELAESLRQLREANGNKEDHQNKNDNRNHEERESHNKNDTPFVTMSDVADLLKQERERPPKEPRHFVRRPPYPIELLKEPYPEKYDTPVFALFDGRKGSAMEHINCHVKYQEGELVEVCIDNMLPEFRAHLENLDISRFAPLLQKARKTALSVKPQVERSRDKKSLPQTLTVSTATTPSEEQKDPKYCRYHRYVNHPTVDCRTLRWEVNRKIQNGTLQLSEEQQKVHQTPFPNYNKGKGKAVVSVVIHGNVSDMEAEESAAASSSLVLAAVRTLQKSPKFKSLFNQLGFGPEAKKCSNRSTHHNSGRIRSHLLYGRSSCQPSRRALVDTGSCLNLIPLSTLQGCKCATAEDPRLSHGSDRIWRSDRTEAHFVEAALYDDLASTGEPSIVRPCGTPLPAWEDIKDDPEIDLRELLERKKKRKEREVEHGSPPQCPSCHLIQQTENSGKVVVDQLQSTTMSSEEVTVDHAQSTVMNPQEVAVDQTEEDQTESTVMSPGGSTVDHARSTVMNSEEEATVDQTESTTMRKEKSTTAEPNMTSKEELEVINLSNDPDISKPISISKSLPAKERKCLIDLLHEYKDVFAWDYHEMPGIDPGLVAHSLNVEPGTRPVVQPMRTFPYGGGGTNHTRSEEITCCWIYQADTASTVAVKYRAAAGHAMFSFMDGFSGYNQIRMSTKDAEKTAFRTPIGNFYYTVMPFGLKNAGATYQRTMTAMFHDMMHKEIEDYVDDIVVKSKKREDHLGILRKFLGFLVHNRGIDVDPAKASAIATMKAPTSHKELKSFLGRLSYIRRFIPGLAAVTAVFTPLMKKGVPFVWSTACQQAFEKIQVIMTKLPTVCAPVPDRSYLGRLAQWLLQLSQYEIITETPTAIKSQAIADLLAQFPGEDSSSISHEVPGGMGEVLLADLVDSTWTLKFDGSSTSNSSGAGIVLIREDGETIAKSFKLDFSCSNASEYEAYITGLAIAHEMGIKHLRKLEEKFDTFEISHAMRCENRYADALATLGSQVSFEGSKVDVTIDKRSMPITDLLREKFKEQNLDAEDWRTPIKAKLMSPEGVADLKVLKDYVLIAGDLYRRLPGGVLARCVNLQEAAKKLIEVHEKCCEFRDGTSQAAIRIKKLATRYFVEGGILFRKGFHGDPLRCLSLAESQTVMKEAHSGECGEHQGKKRLYQLLLTLGYYWPTMKKDTADFVKSCHTCQLQANLIHTHPTSLQNMATPWPFHTWGLDLIGPINPSSGGYIWILVATEYFSKWVEAIPLRKATGAAVANFIREHIITRFGIPHKIISDNGTPFVNKNVREVLEHYRIKHRRSTPYYPQGNGQAEATNRMLLRILSKMCLAPRILHGMDLEADADICAEARVADLEGLEEARELAQVRSLRYHQKLADAYEKTLQTRIFAKGQMVLRTVDHVRRGLPSPSKFAPNWEGPYLIREAYDSGYYKLSTADGTTLVDPINGKWLKRYYS</sequence>
<dbReference type="Gene3D" id="3.30.70.270">
    <property type="match status" value="2"/>
</dbReference>
<dbReference type="InterPro" id="IPR000477">
    <property type="entry name" value="RT_dom"/>
</dbReference>
<dbReference type="InterPro" id="IPR050951">
    <property type="entry name" value="Retrovirus_Pol_polyprotein"/>
</dbReference>
<evidence type="ECO:0000256" key="1">
    <source>
        <dbReference type="SAM" id="MobiDB-lite"/>
    </source>
</evidence>
<dbReference type="Pfam" id="PF17921">
    <property type="entry name" value="Integrase_H2C2"/>
    <property type="match status" value="1"/>
</dbReference>
<feature type="region of interest" description="Disordered" evidence="1">
    <location>
        <begin position="1"/>
        <end position="63"/>
    </location>
</feature>
<feature type="compositionally biased region" description="Basic and acidic residues" evidence="1">
    <location>
        <begin position="17"/>
        <end position="29"/>
    </location>
</feature>
<dbReference type="CDD" id="cd01647">
    <property type="entry name" value="RT_LTR"/>
    <property type="match status" value="1"/>
</dbReference>
<dbReference type="PROSITE" id="PS50994">
    <property type="entry name" value="INTEGRASE"/>
    <property type="match status" value="1"/>
</dbReference>
<dbReference type="InterPro" id="IPR043502">
    <property type="entry name" value="DNA/RNA_pol_sf"/>
</dbReference>
<feature type="compositionally biased region" description="Gly residues" evidence="1">
    <location>
        <begin position="34"/>
        <end position="63"/>
    </location>
</feature>
<dbReference type="Gene3D" id="3.10.10.10">
    <property type="entry name" value="HIV Type 1 Reverse Transcriptase, subunit A, domain 1"/>
    <property type="match status" value="1"/>
</dbReference>
<dbReference type="GO" id="GO:0015074">
    <property type="term" value="P:DNA integration"/>
    <property type="evidence" value="ECO:0007669"/>
    <property type="project" value="InterPro"/>
</dbReference>
<gene>
    <name evidence="3" type="ORF">FSB_LOCUS25826</name>
</gene>
<dbReference type="InterPro" id="IPR012337">
    <property type="entry name" value="RNaseH-like_sf"/>
</dbReference>
<accession>A0A2N9GFK9</accession>
<proteinExistence type="predicted"/>
<feature type="region of interest" description="Disordered" evidence="1">
    <location>
        <begin position="98"/>
        <end position="128"/>
    </location>
</feature>
<dbReference type="InterPro" id="IPR001584">
    <property type="entry name" value="Integrase_cat-core"/>
</dbReference>
<name>A0A2N9GFK9_FAGSY</name>
<dbReference type="Gene3D" id="3.30.420.10">
    <property type="entry name" value="Ribonuclease H-like superfamily/Ribonuclease H"/>
    <property type="match status" value="2"/>
</dbReference>